<dbReference type="AlphaFoldDB" id="A0A975F430"/>
<gene>
    <name evidence="1" type="ORF">HRQ91_06025</name>
</gene>
<accession>A0A975F430</accession>
<dbReference type="Proteomes" id="UP000671908">
    <property type="component" value="Chromosome"/>
</dbReference>
<evidence type="ECO:0000313" key="1">
    <source>
        <dbReference type="EMBL" id="QTQ14046.1"/>
    </source>
</evidence>
<evidence type="ECO:0000313" key="2">
    <source>
        <dbReference type="Proteomes" id="UP000671908"/>
    </source>
</evidence>
<sequence length="56" mass="6277">MDSVTKTERGHGRIETRSAYTTYDVSWQVGGKAWPSLKCIGAVRTQFKTNKGITEE</sequence>
<name>A0A975F430_9SPIR</name>
<protein>
    <submittedName>
        <fullName evidence="1">Uncharacterized protein</fullName>
    </submittedName>
</protein>
<dbReference type="EMBL" id="CP054142">
    <property type="protein sequence ID" value="QTQ14046.1"/>
    <property type="molecule type" value="Genomic_DNA"/>
</dbReference>
<organism evidence="1 2">
    <name type="scientific">Treponema parvum</name>
    <dbReference type="NCBI Taxonomy" id="138851"/>
    <lineage>
        <taxon>Bacteria</taxon>
        <taxon>Pseudomonadati</taxon>
        <taxon>Spirochaetota</taxon>
        <taxon>Spirochaetia</taxon>
        <taxon>Spirochaetales</taxon>
        <taxon>Treponemataceae</taxon>
        <taxon>Treponema</taxon>
    </lineage>
</organism>
<proteinExistence type="predicted"/>
<keyword evidence="2" id="KW-1185">Reference proteome</keyword>
<reference evidence="1 2" key="1">
    <citation type="journal article" date="2021" name="Microbiol. Resour. Announc.">
        <title>Complete Genome Sequences of Three Human Oral Treponema parvum Isolates.</title>
        <authorList>
            <person name="Zeng H."/>
            <person name="Watt R.M."/>
        </authorList>
    </citation>
    <scope>NUCLEOTIDE SEQUENCE [LARGE SCALE GENOMIC DNA]</scope>
    <source>
        <strain evidence="1 2">ATCC 700770</strain>
    </source>
</reference>
<dbReference type="KEGG" id="tpav:HRQ91_06025"/>
<dbReference type="RefSeq" id="WP_210118741.1">
    <property type="nucleotide sequence ID" value="NZ_CP054142.1"/>
</dbReference>